<protein>
    <submittedName>
        <fullName evidence="12">ATP-dependent helicase</fullName>
        <ecNumber evidence="12">3.6.4.-</ecNumber>
    </submittedName>
</protein>
<dbReference type="InterPro" id="IPR055368">
    <property type="entry name" value="WH3_Lhr"/>
</dbReference>
<evidence type="ECO:0000256" key="2">
    <source>
        <dbReference type="ARBA" id="ARBA00022763"/>
    </source>
</evidence>
<feature type="compositionally biased region" description="Pro residues" evidence="9">
    <location>
        <begin position="1547"/>
        <end position="1558"/>
    </location>
</feature>
<keyword evidence="3 12" id="KW-0378">Hydrolase</keyword>
<evidence type="ECO:0000256" key="6">
    <source>
        <dbReference type="ARBA" id="ARBA00023125"/>
    </source>
</evidence>
<dbReference type="InterPro" id="IPR011545">
    <property type="entry name" value="DEAD/DEAH_box_helicase_dom"/>
</dbReference>
<keyword evidence="1" id="KW-0547">Nucleotide-binding</keyword>
<dbReference type="EC" id="3.6.4.-" evidence="12"/>
<evidence type="ECO:0000256" key="8">
    <source>
        <dbReference type="ARBA" id="ARBA00023235"/>
    </source>
</evidence>
<gene>
    <name evidence="12" type="ORF">ABDK96_07050</name>
</gene>
<dbReference type="Proteomes" id="UP001484097">
    <property type="component" value="Unassembled WGS sequence"/>
</dbReference>
<keyword evidence="7" id="KW-0234">DNA repair</keyword>
<feature type="compositionally biased region" description="Low complexity" evidence="9">
    <location>
        <begin position="340"/>
        <end position="353"/>
    </location>
</feature>
<dbReference type="EMBL" id="JBDXMX010000002">
    <property type="protein sequence ID" value="MEO9247434.1"/>
    <property type="molecule type" value="Genomic_DNA"/>
</dbReference>
<dbReference type="Gene3D" id="3.40.50.300">
    <property type="entry name" value="P-loop containing nucleotide triphosphate hydrolases"/>
    <property type="match status" value="2"/>
</dbReference>
<accession>A0ABV0IIE9</accession>
<feature type="domain" description="Helicase C-terminal" evidence="11">
    <location>
        <begin position="290"/>
        <end position="505"/>
    </location>
</feature>
<sequence>MARHPQPGAAPGPQRQPAADEVLARFTPATREWFAGAFAAPTTAQLGAWDAISSGQHALVVAPTGSGKTLSAFLWALDGFLRTPAEKSATVQRTRVLYISPLKALGVDVERNLRTPLIGITQTAKRLGAEPPEVRVGVRSGDTPARERRQLASHPPDILITTPESLYLMLTSQARATLAGVETVIVDEVHAVAGTKRGAHLAVSLERLDALLQTPAQRIGLSATVEPKEEVARFLGGIQPVRVVAPTSTKSWDVHVTVPVPDMTELPSTPAAHDLGPGSGLQANASIWPHVEERIVDLVAANRSTIVFANSRRLAERLTGRLNEIWEERQEPGGQGPDGGAPSQPEGGSQPPGTADQPVTPRARAPRHSPAELMGGAGQSAGHAAQGTEDEFARAHHGSVSKEQRALIEDALKSGTLRCVVATSSLELGIDMGAVDLVIQVESPPSVASGLQRVGRAGHQVGETSTGWLFPKHRGDLVDTAVVVERMLSGRIESMSIPANPLDILAQQTVAACALEDVDVEAWFDTLRRSAPFATLPHSAYESVLDLLSGRYPSDEFAELRPRVVWDREAGTLTGRTGSQWLAVTSGGTIPDRGLFGVFLAGTEDEKSGTARTGGRRVGELDEEMVYESRVGDVIVLGATSWQIQDITHDRVLVVPAFGQPGRLPFWRGDAEGRPVELGEAVGAFRREVAADAGHPEDRAAERLEAAGLDGWARDNLTAYLTEQQEATGQLPTEKTLVVERFHDELGDWRVVLHSPYGMPVHAPWALAVGARLHARYGMDGSAMAADDGIVLRVPLMEDEPPGAELFLFSAEELEEIVTAEVGGSALFAARFRENAARALLLPRRDPGKRTPLWQQRQRSAQLLEVARKYPRFPIILETVRECLQDVYDLPALKELATRIEAKSLRLVETTTQSPSPFAQSLLFGYVAQFIYEGDSPLAERRAAALSLDPGLLNELLGRAELRDLLDPAVIATVEADLQRLSPDRRVKGLEGLADLLRLLGPLSAEEAAARLRSGASDSEEAGGSSPLAATVTEASALLDHLVTANRALRVRLAGQTRYAAVEDAARLRDALGVALPMGIPVAFVEPVADPLGDLVSRYARTHGPFTATEAGAALGLGAAVVHQVLQRLAAEHRVSEGQFRPGAGEHGPAGPLEAEWCEVEVLRRIRRRSLAALRAEVEPVEQSGYARFLADWQHLAPASGGGSPATLNGVDGVAAVLDQLSGVPVPASAWESHVLPSRVRDYAPALLDELLASGEFLFSGTAAASGNDGWIAFHAAETADLSLTRPEGFEPGPAHRAVLEVLGGGGAWFFGGLAERARALMTESDGGAPAPGGPLPSGAARPSSAELLTALWDLVWAGRVGNDTFTPVRGLLGQGRTAHKSRSRSPRARPARPGRGSRLSRLRRLEEATGGIGAGAEHDHLGGGGGRGGGGLPVDLGPADAARAAGRWSLLPDPAPDPTVRAHATAEYLLDRYGVITRGSVVAEEVPGGFATQYRLLSRMEEAGQVRRGYYIEHLGAAQFSTGATVDRLRGFARQDVEGSGAGTAPPSPWQPAPSAPATPAVALAATDPANPYGAALPWPEIPAGADGVRPTGQRPGRKAGAVVVLVAGELVLYVERGGRTLLLFTEDESALAPLASSLGWALRTARVEKMSLEKVNGVPLTGTPLAAALLEAGFYSSPSGLRFRS</sequence>
<dbReference type="InterPro" id="IPR027417">
    <property type="entry name" value="P-loop_NTPase"/>
</dbReference>
<dbReference type="InterPro" id="IPR055369">
    <property type="entry name" value="WH2_Lhr"/>
</dbReference>
<dbReference type="Pfam" id="PF23235">
    <property type="entry name" value="WHD_3rd_Lhr"/>
    <property type="match status" value="1"/>
</dbReference>
<dbReference type="Pfam" id="PF23234">
    <property type="entry name" value="WHD_4th_Lhr"/>
    <property type="match status" value="1"/>
</dbReference>
<dbReference type="Pfam" id="PF00270">
    <property type="entry name" value="DEAD"/>
    <property type="match status" value="1"/>
</dbReference>
<dbReference type="Pfam" id="PF08494">
    <property type="entry name" value="DEAD_assoc"/>
    <property type="match status" value="1"/>
</dbReference>
<evidence type="ECO:0000256" key="7">
    <source>
        <dbReference type="ARBA" id="ARBA00023204"/>
    </source>
</evidence>
<proteinExistence type="predicted"/>
<keyword evidence="5" id="KW-0067">ATP-binding</keyword>
<dbReference type="RefSeq" id="WP_347920008.1">
    <property type="nucleotide sequence ID" value="NZ_JBDXMX010000002.1"/>
</dbReference>
<keyword evidence="2" id="KW-0227">DNA damage</keyword>
<reference evidence="12 13" key="1">
    <citation type="submission" date="2024-05" db="EMBL/GenBank/DDBJ databases">
        <authorList>
            <person name="Yi C."/>
        </authorList>
    </citation>
    <scope>NUCLEOTIDE SEQUENCE [LARGE SCALE GENOMIC DNA]</scope>
    <source>
        <strain evidence="12 13">XS13</strain>
    </source>
</reference>
<evidence type="ECO:0000259" key="11">
    <source>
        <dbReference type="PROSITE" id="PS51194"/>
    </source>
</evidence>
<keyword evidence="4 12" id="KW-0347">Helicase</keyword>
<evidence type="ECO:0000256" key="5">
    <source>
        <dbReference type="ARBA" id="ARBA00022840"/>
    </source>
</evidence>
<dbReference type="GO" id="GO:0016787">
    <property type="term" value="F:hydrolase activity"/>
    <property type="evidence" value="ECO:0007669"/>
    <property type="project" value="UniProtKB-KW"/>
</dbReference>
<evidence type="ECO:0000256" key="4">
    <source>
        <dbReference type="ARBA" id="ARBA00022806"/>
    </source>
</evidence>
<dbReference type="PANTHER" id="PTHR47962:SF5">
    <property type="entry name" value="ATP-DEPENDENT HELICASE LHR-RELATED"/>
    <property type="match status" value="1"/>
</dbReference>
<dbReference type="InterPro" id="IPR001650">
    <property type="entry name" value="Helicase_C-like"/>
</dbReference>
<evidence type="ECO:0000256" key="3">
    <source>
        <dbReference type="ARBA" id="ARBA00022801"/>
    </source>
</evidence>
<evidence type="ECO:0000313" key="12">
    <source>
        <dbReference type="EMBL" id="MEO9247434.1"/>
    </source>
</evidence>
<evidence type="ECO:0000256" key="9">
    <source>
        <dbReference type="SAM" id="MobiDB-lite"/>
    </source>
</evidence>
<feature type="region of interest" description="Disordered" evidence="9">
    <location>
        <begin position="1367"/>
        <end position="1437"/>
    </location>
</feature>
<dbReference type="InterPro" id="IPR014001">
    <property type="entry name" value="Helicase_ATP-bd"/>
</dbReference>
<dbReference type="SMART" id="SM00487">
    <property type="entry name" value="DEXDc"/>
    <property type="match status" value="1"/>
</dbReference>
<organism evidence="12 13">
    <name type="scientific">Citricoccus nitrophenolicus</name>
    <dbReference type="NCBI Taxonomy" id="863575"/>
    <lineage>
        <taxon>Bacteria</taxon>
        <taxon>Bacillati</taxon>
        <taxon>Actinomycetota</taxon>
        <taxon>Actinomycetes</taxon>
        <taxon>Micrococcales</taxon>
        <taxon>Micrococcaceae</taxon>
        <taxon>Citricoccus</taxon>
    </lineage>
</organism>
<dbReference type="SMART" id="SM00490">
    <property type="entry name" value="HELICc"/>
    <property type="match status" value="1"/>
</dbReference>
<feature type="domain" description="Helicase ATP-binding" evidence="10">
    <location>
        <begin position="49"/>
        <end position="243"/>
    </location>
</feature>
<dbReference type="NCBIfam" id="NF007284">
    <property type="entry name" value="PRK09751.1"/>
    <property type="match status" value="1"/>
</dbReference>
<dbReference type="InterPro" id="IPR052511">
    <property type="entry name" value="ATP-dep_Helicase"/>
</dbReference>
<dbReference type="InterPro" id="IPR045628">
    <property type="entry name" value="Lhr_WH_dom"/>
</dbReference>
<evidence type="ECO:0000313" key="13">
    <source>
        <dbReference type="Proteomes" id="UP001484097"/>
    </source>
</evidence>
<dbReference type="CDD" id="cd17922">
    <property type="entry name" value="DEXHc_LHR-like"/>
    <property type="match status" value="1"/>
</dbReference>
<feature type="compositionally biased region" description="Basic residues" evidence="9">
    <location>
        <begin position="1378"/>
        <end position="1393"/>
    </location>
</feature>
<feature type="compositionally biased region" description="Gly residues" evidence="9">
    <location>
        <begin position="1423"/>
        <end position="1433"/>
    </location>
</feature>
<keyword evidence="13" id="KW-1185">Reference proteome</keyword>
<dbReference type="InterPro" id="IPR013701">
    <property type="entry name" value="Lhr-like_DEAD/DEAH_assoc"/>
</dbReference>
<evidence type="ECO:0000259" key="10">
    <source>
        <dbReference type="PROSITE" id="PS51192"/>
    </source>
</evidence>
<feature type="region of interest" description="Disordered" evidence="9">
    <location>
        <begin position="1538"/>
        <end position="1560"/>
    </location>
</feature>
<dbReference type="PANTHER" id="PTHR47962">
    <property type="entry name" value="ATP-DEPENDENT HELICASE LHR-RELATED-RELATED"/>
    <property type="match status" value="1"/>
</dbReference>
<name>A0ABV0IIE9_9MICC</name>
<dbReference type="PROSITE" id="PS51192">
    <property type="entry name" value="HELICASE_ATP_BIND_1"/>
    <property type="match status" value="1"/>
</dbReference>
<dbReference type="Pfam" id="PF00271">
    <property type="entry name" value="Helicase_C"/>
    <property type="match status" value="1"/>
</dbReference>
<feature type="region of interest" description="Disordered" evidence="9">
    <location>
        <begin position="327"/>
        <end position="398"/>
    </location>
</feature>
<keyword evidence="8" id="KW-0413">Isomerase</keyword>
<dbReference type="PROSITE" id="PS51194">
    <property type="entry name" value="HELICASE_CTER"/>
    <property type="match status" value="1"/>
</dbReference>
<evidence type="ECO:0000256" key="1">
    <source>
        <dbReference type="ARBA" id="ARBA00022741"/>
    </source>
</evidence>
<dbReference type="GO" id="GO:0004386">
    <property type="term" value="F:helicase activity"/>
    <property type="evidence" value="ECO:0007669"/>
    <property type="project" value="UniProtKB-KW"/>
</dbReference>
<comment type="caution">
    <text evidence="12">The sequence shown here is derived from an EMBL/GenBank/DDBJ whole genome shotgun (WGS) entry which is preliminary data.</text>
</comment>
<keyword evidence="6" id="KW-0238">DNA-binding</keyword>
<dbReference type="Pfam" id="PF23236">
    <property type="entry name" value="WHD_2nd_Lhr"/>
    <property type="match status" value="1"/>
</dbReference>
<dbReference type="Pfam" id="PF19306">
    <property type="entry name" value="WHD_Lhr"/>
    <property type="match status" value="1"/>
</dbReference>
<dbReference type="InterPro" id="IPR055367">
    <property type="entry name" value="WH4_Lhr"/>
</dbReference>
<dbReference type="SUPFAM" id="SSF52540">
    <property type="entry name" value="P-loop containing nucleoside triphosphate hydrolases"/>
    <property type="match status" value="1"/>
</dbReference>